<dbReference type="CDD" id="cd03064">
    <property type="entry name" value="TRX_Fd_NuoE"/>
    <property type="match status" value="1"/>
</dbReference>
<comment type="caution">
    <text evidence="1">The sequence shown here is derived from an EMBL/GenBank/DDBJ whole genome shotgun (WGS) entry which is preliminary data.</text>
</comment>
<keyword evidence="2" id="KW-1185">Reference proteome</keyword>
<reference evidence="1 2" key="1">
    <citation type="submission" date="2024-01" db="EMBL/GenBank/DDBJ databases">
        <title>Genome assemblies of Stephania.</title>
        <authorList>
            <person name="Yang L."/>
        </authorList>
    </citation>
    <scope>NUCLEOTIDE SEQUENCE [LARGE SCALE GENOMIC DNA]</scope>
    <source>
        <strain evidence="1">YNDBR</strain>
        <tissue evidence="1">Leaf</tissue>
    </source>
</reference>
<sequence length="176" mass="19535">MIRGSREIEEALLKHLGVKRNEVTKDGMFSVGEMECMARAGIEEVHFLSFNPTDKKTALTYLDQQGKMHRVSKGPPYLVGILITYKIGYLLAEFESGNTAHSLRILQVETGKLILLGLAGSEQIEKIGKQPIQNDYGNVNYAYGAAVKPYIKWPASMATSFTYRGSMGYVPAIRCP</sequence>
<dbReference type="Proteomes" id="UP001420932">
    <property type="component" value="Unassembled WGS sequence"/>
</dbReference>
<evidence type="ECO:0000313" key="1">
    <source>
        <dbReference type="EMBL" id="KAK9128289.1"/>
    </source>
</evidence>
<dbReference type="InterPro" id="IPR042128">
    <property type="entry name" value="NuoE_dom"/>
</dbReference>
<accession>A0AAP0P312</accession>
<dbReference type="Pfam" id="PF01257">
    <property type="entry name" value="2Fe-2S_thioredx"/>
    <property type="match status" value="1"/>
</dbReference>
<gene>
    <name evidence="1" type="ORF">Syun_017086</name>
</gene>
<dbReference type="Gene3D" id="3.40.30.10">
    <property type="entry name" value="Glutaredoxin"/>
    <property type="match status" value="1"/>
</dbReference>
<name>A0AAP0P312_9MAGN</name>
<protein>
    <submittedName>
        <fullName evidence="1">Uncharacterized protein</fullName>
    </submittedName>
</protein>
<evidence type="ECO:0000313" key="2">
    <source>
        <dbReference type="Proteomes" id="UP001420932"/>
    </source>
</evidence>
<dbReference type="PANTHER" id="PTHR10371:SF3">
    <property type="entry name" value="NADH DEHYDROGENASE [UBIQUINONE] FLAVOPROTEIN 2, MITOCHONDRIAL"/>
    <property type="match status" value="1"/>
</dbReference>
<dbReference type="GO" id="GO:0005739">
    <property type="term" value="C:mitochondrion"/>
    <property type="evidence" value="ECO:0007669"/>
    <property type="project" value="GOC"/>
</dbReference>
<organism evidence="1 2">
    <name type="scientific">Stephania yunnanensis</name>
    <dbReference type="NCBI Taxonomy" id="152371"/>
    <lineage>
        <taxon>Eukaryota</taxon>
        <taxon>Viridiplantae</taxon>
        <taxon>Streptophyta</taxon>
        <taxon>Embryophyta</taxon>
        <taxon>Tracheophyta</taxon>
        <taxon>Spermatophyta</taxon>
        <taxon>Magnoliopsida</taxon>
        <taxon>Ranunculales</taxon>
        <taxon>Menispermaceae</taxon>
        <taxon>Menispermoideae</taxon>
        <taxon>Cissampelideae</taxon>
        <taxon>Stephania</taxon>
    </lineage>
</organism>
<dbReference type="PANTHER" id="PTHR10371">
    <property type="entry name" value="NADH DEHYDROGENASE UBIQUINONE FLAVOPROTEIN 2, MITOCHONDRIAL"/>
    <property type="match status" value="1"/>
</dbReference>
<dbReference type="AlphaFoldDB" id="A0AAP0P312"/>
<dbReference type="GO" id="GO:0006120">
    <property type="term" value="P:mitochondrial electron transport, NADH to ubiquinone"/>
    <property type="evidence" value="ECO:0007669"/>
    <property type="project" value="TreeGrafter"/>
</dbReference>
<proteinExistence type="predicted"/>
<dbReference type="EMBL" id="JBBNAF010000007">
    <property type="protein sequence ID" value="KAK9128289.1"/>
    <property type="molecule type" value="Genomic_DNA"/>
</dbReference>
<dbReference type="GO" id="GO:0003954">
    <property type="term" value="F:NADH dehydrogenase activity"/>
    <property type="evidence" value="ECO:0007669"/>
    <property type="project" value="TreeGrafter"/>
</dbReference>